<feature type="region of interest" description="Disordered" evidence="1">
    <location>
        <begin position="37"/>
        <end position="67"/>
    </location>
</feature>
<gene>
    <name evidence="2" type="ORF">EHYA_00818</name>
</gene>
<evidence type="ECO:0000256" key="1">
    <source>
        <dbReference type="SAM" id="MobiDB-lite"/>
    </source>
</evidence>
<evidence type="ECO:0000313" key="3">
    <source>
        <dbReference type="Proteomes" id="UP000286931"/>
    </source>
</evidence>
<reference evidence="2 3" key="1">
    <citation type="submission" date="2018-12" db="EMBL/GenBank/DDBJ databases">
        <title>Draft genome sequence of Embleya hyalina NBRC 13850T.</title>
        <authorList>
            <person name="Komaki H."/>
            <person name="Hosoyama A."/>
            <person name="Kimura A."/>
            <person name="Ichikawa N."/>
            <person name="Tamura T."/>
        </authorList>
    </citation>
    <scope>NUCLEOTIDE SEQUENCE [LARGE SCALE GENOMIC DNA]</scope>
    <source>
        <strain evidence="2 3">NBRC 13850</strain>
    </source>
</reference>
<dbReference type="EMBL" id="BIFH01000013">
    <property type="protein sequence ID" value="GCD93175.1"/>
    <property type="molecule type" value="Genomic_DNA"/>
</dbReference>
<evidence type="ECO:0000313" key="2">
    <source>
        <dbReference type="EMBL" id="GCD93175.1"/>
    </source>
</evidence>
<accession>A0A401YF01</accession>
<proteinExistence type="predicted"/>
<sequence length="67" mass="7223">MRWISSGATAIVVAPDEGRVSDLISVLVEEQPALTETFRPVSRETGSENTRPGFCEGSNSGRNGRFP</sequence>
<protein>
    <submittedName>
        <fullName evidence="2">Uncharacterized protein</fullName>
    </submittedName>
</protein>
<dbReference type="Proteomes" id="UP000286931">
    <property type="component" value="Unassembled WGS sequence"/>
</dbReference>
<organism evidence="2 3">
    <name type="scientific">Embleya hyalina</name>
    <dbReference type="NCBI Taxonomy" id="516124"/>
    <lineage>
        <taxon>Bacteria</taxon>
        <taxon>Bacillati</taxon>
        <taxon>Actinomycetota</taxon>
        <taxon>Actinomycetes</taxon>
        <taxon>Kitasatosporales</taxon>
        <taxon>Streptomycetaceae</taxon>
        <taxon>Embleya</taxon>
    </lineage>
</organism>
<name>A0A401YF01_9ACTN</name>
<dbReference type="AlphaFoldDB" id="A0A401YF01"/>
<keyword evidence="3" id="KW-1185">Reference proteome</keyword>
<feature type="compositionally biased region" description="Polar residues" evidence="1">
    <location>
        <begin position="57"/>
        <end position="67"/>
    </location>
</feature>
<comment type="caution">
    <text evidence="2">The sequence shown here is derived from an EMBL/GenBank/DDBJ whole genome shotgun (WGS) entry which is preliminary data.</text>
</comment>